<dbReference type="KEGG" id="ptm:GSPATT00034108001"/>
<dbReference type="InParanoid" id="A0C1G5"/>
<name>A0C1G5_PARTE</name>
<dbReference type="Proteomes" id="UP000000600">
    <property type="component" value="Unassembled WGS sequence"/>
</dbReference>
<keyword evidence="2" id="KW-1185">Reference proteome</keyword>
<dbReference type="RefSeq" id="XP_001432029.1">
    <property type="nucleotide sequence ID" value="XM_001431992.1"/>
</dbReference>
<sequence length="567" mass="66919">MSEETNSIFSTIKYYKNKLKFPTFPKQSSELDEGKEQKELLFSNSKQRKDESYRFLKEWADNRREILEKNKSQIEWLANICDTRARLSGEYLQIVYKFFNEKYYHEQQYGQFLLTKPQPALKQNPLSQQLYSDISQAISLFEEANLKRCEKVSNFSHTLSTQILKVEILQDLLEMDKRSNQLLSCIIAQKKQLQKYHQQSTQKLKAITNLFPQQQSQRVRKPIFDNPIQNEQQNQNIELKQNQEIEKQNEEPSVIKINDISEVLADEQIQVSINSEQSKENIFEQSQSQSCVLQQSSISDDQQGKEQELFKERQQQFEKSKQRSTIYQSQTLPYPSTQNENQVQQYQSTVDTYKLMASYMAKQSYTIKLLNQLVEQVKQYWKHVVIMEQKRMKWAQDSCQIYKDGIRDVHNFDVELPEFKQEVEQYYSINNIFPNSNCFENIKDQDEFCKSLIIKELGCQATRLLLVKEFKVNVVEKNSELPSILVITIDKFIGCWLKYDDSIDAIDVPVFHYPTIEISIQKVGELILDIIPSKNLLFLNINNGKQRSKIKFACIDDMEEFITIIKH</sequence>
<evidence type="ECO:0000313" key="1">
    <source>
        <dbReference type="EMBL" id="CAK64632.1"/>
    </source>
</evidence>
<reference evidence="1 2" key="1">
    <citation type="journal article" date="2006" name="Nature">
        <title>Global trends of whole-genome duplications revealed by the ciliate Paramecium tetraurelia.</title>
        <authorList>
            <consortium name="Genoscope"/>
            <person name="Aury J.-M."/>
            <person name="Jaillon O."/>
            <person name="Duret L."/>
            <person name="Noel B."/>
            <person name="Jubin C."/>
            <person name="Porcel B.M."/>
            <person name="Segurens B."/>
            <person name="Daubin V."/>
            <person name="Anthouard V."/>
            <person name="Aiach N."/>
            <person name="Arnaiz O."/>
            <person name="Billaut A."/>
            <person name="Beisson J."/>
            <person name="Blanc I."/>
            <person name="Bouhouche K."/>
            <person name="Camara F."/>
            <person name="Duharcourt S."/>
            <person name="Guigo R."/>
            <person name="Gogendeau D."/>
            <person name="Katinka M."/>
            <person name="Keller A.-M."/>
            <person name="Kissmehl R."/>
            <person name="Klotz C."/>
            <person name="Koll F."/>
            <person name="Le Moue A."/>
            <person name="Lepere C."/>
            <person name="Malinsky S."/>
            <person name="Nowacki M."/>
            <person name="Nowak J.K."/>
            <person name="Plattner H."/>
            <person name="Poulain J."/>
            <person name="Ruiz F."/>
            <person name="Serrano V."/>
            <person name="Zagulski M."/>
            <person name="Dessen P."/>
            <person name="Betermier M."/>
            <person name="Weissenbach J."/>
            <person name="Scarpelli C."/>
            <person name="Schachter V."/>
            <person name="Sperling L."/>
            <person name="Meyer E."/>
            <person name="Cohen J."/>
            <person name="Wincker P."/>
        </authorList>
    </citation>
    <scope>NUCLEOTIDE SEQUENCE [LARGE SCALE GENOMIC DNA]</scope>
    <source>
        <strain evidence="1 2">Stock d4-2</strain>
    </source>
</reference>
<accession>A0C1G5</accession>
<dbReference type="HOGENOM" id="CLU_481020_0_0_1"/>
<protein>
    <recommendedName>
        <fullName evidence="3">PH domain-containing protein</fullName>
    </recommendedName>
</protein>
<evidence type="ECO:0000313" key="2">
    <source>
        <dbReference type="Proteomes" id="UP000000600"/>
    </source>
</evidence>
<evidence type="ECO:0008006" key="3">
    <source>
        <dbReference type="Google" id="ProtNLM"/>
    </source>
</evidence>
<dbReference type="GeneID" id="5017814"/>
<gene>
    <name evidence="1" type="ORF">GSPATT00034108001</name>
</gene>
<dbReference type="EMBL" id="CT868032">
    <property type="protein sequence ID" value="CAK64632.1"/>
    <property type="molecule type" value="Genomic_DNA"/>
</dbReference>
<dbReference type="OrthoDB" id="301195at2759"/>
<organism evidence="1 2">
    <name type="scientific">Paramecium tetraurelia</name>
    <dbReference type="NCBI Taxonomy" id="5888"/>
    <lineage>
        <taxon>Eukaryota</taxon>
        <taxon>Sar</taxon>
        <taxon>Alveolata</taxon>
        <taxon>Ciliophora</taxon>
        <taxon>Intramacronucleata</taxon>
        <taxon>Oligohymenophorea</taxon>
        <taxon>Peniculida</taxon>
        <taxon>Parameciidae</taxon>
        <taxon>Paramecium</taxon>
    </lineage>
</organism>
<proteinExistence type="predicted"/>
<dbReference type="OMA" id="EWLANIC"/>
<dbReference type="AlphaFoldDB" id="A0C1G5"/>